<feature type="transmembrane region" description="Helical" evidence="1">
    <location>
        <begin position="20"/>
        <end position="39"/>
    </location>
</feature>
<keyword evidence="1" id="KW-0812">Transmembrane</keyword>
<dbReference type="EMBL" id="CP000875">
    <property type="protein sequence ID" value="ABX05856.1"/>
    <property type="molecule type" value="Genomic_DNA"/>
</dbReference>
<dbReference type="Pfam" id="PF13487">
    <property type="entry name" value="HD_5"/>
    <property type="match status" value="1"/>
</dbReference>
<dbReference type="Pfam" id="PF00989">
    <property type="entry name" value="PAS"/>
    <property type="match status" value="1"/>
</dbReference>
<feature type="domain" description="PAC" evidence="3">
    <location>
        <begin position="399"/>
        <end position="451"/>
    </location>
</feature>
<dbReference type="NCBIfam" id="TIGR00229">
    <property type="entry name" value="sensory_box"/>
    <property type="match status" value="2"/>
</dbReference>
<reference evidence="5 6" key="1">
    <citation type="journal article" date="2011" name="Stand. Genomic Sci.">
        <title>Complete genome sequence of the filamentous gliding predatory bacterium Herpetosiphon aurantiacus type strain (114-95(T)).</title>
        <authorList>
            <person name="Kiss H."/>
            <person name="Nett M."/>
            <person name="Domin N."/>
            <person name="Martin K."/>
            <person name="Maresca J.A."/>
            <person name="Copeland A."/>
            <person name="Lapidus A."/>
            <person name="Lucas S."/>
            <person name="Berry K.W."/>
            <person name="Glavina Del Rio T."/>
            <person name="Dalin E."/>
            <person name="Tice H."/>
            <person name="Pitluck S."/>
            <person name="Richardson P."/>
            <person name="Bruce D."/>
            <person name="Goodwin L."/>
            <person name="Han C."/>
            <person name="Detter J.C."/>
            <person name="Schmutz J."/>
            <person name="Brettin T."/>
            <person name="Land M."/>
            <person name="Hauser L."/>
            <person name="Kyrpides N.C."/>
            <person name="Ivanova N."/>
            <person name="Goker M."/>
            <person name="Woyke T."/>
            <person name="Klenk H.P."/>
            <person name="Bryant D.A."/>
        </authorList>
    </citation>
    <scope>NUCLEOTIDE SEQUENCE [LARGE SCALE GENOMIC DNA]</scope>
    <source>
        <strain evidence="6">ATCC 23779 / DSM 785 / 114-95</strain>
    </source>
</reference>
<feature type="domain" description="HD-GYP" evidence="4">
    <location>
        <begin position="594"/>
        <end position="790"/>
    </location>
</feature>
<organism evidence="5 6">
    <name type="scientific">Herpetosiphon aurantiacus (strain ATCC 23779 / DSM 785 / 114-95)</name>
    <dbReference type="NCBI Taxonomy" id="316274"/>
    <lineage>
        <taxon>Bacteria</taxon>
        <taxon>Bacillati</taxon>
        <taxon>Chloroflexota</taxon>
        <taxon>Chloroflexia</taxon>
        <taxon>Herpetosiphonales</taxon>
        <taxon>Herpetosiphonaceae</taxon>
        <taxon>Herpetosiphon</taxon>
    </lineage>
</organism>
<dbReference type="AlphaFoldDB" id="A9B6Y8"/>
<feature type="domain" description="PAS" evidence="2">
    <location>
        <begin position="325"/>
        <end position="382"/>
    </location>
</feature>
<dbReference type="PANTHER" id="PTHR45228">
    <property type="entry name" value="CYCLIC DI-GMP PHOSPHODIESTERASE TM_0186-RELATED"/>
    <property type="match status" value="1"/>
</dbReference>
<feature type="transmembrane region" description="Helical" evidence="1">
    <location>
        <begin position="123"/>
        <end position="141"/>
    </location>
</feature>
<accession>A9B6Y8</accession>
<evidence type="ECO:0000313" key="6">
    <source>
        <dbReference type="Proteomes" id="UP000000787"/>
    </source>
</evidence>
<dbReference type="InterPro" id="IPR013767">
    <property type="entry name" value="PAS_fold"/>
</dbReference>
<proteinExistence type="predicted"/>
<keyword evidence="6" id="KW-1185">Reference proteome</keyword>
<dbReference type="InterPro" id="IPR003607">
    <property type="entry name" value="HD/PDEase_dom"/>
</dbReference>
<dbReference type="InterPro" id="IPR029016">
    <property type="entry name" value="GAF-like_dom_sf"/>
</dbReference>
<evidence type="ECO:0000256" key="1">
    <source>
        <dbReference type="SAM" id="Phobius"/>
    </source>
</evidence>
<evidence type="ECO:0000313" key="5">
    <source>
        <dbReference type="EMBL" id="ABX05856.1"/>
    </source>
</evidence>
<dbReference type="SUPFAM" id="SSF109604">
    <property type="entry name" value="HD-domain/PDEase-like"/>
    <property type="match status" value="1"/>
</dbReference>
<dbReference type="CDD" id="cd00077">
    <property type="entry name" value="HDc"/>
    <property type="match status" value="1"/>
</dbReference>
<dbReference type="SUPFAM" id="SSF55781">
    <property type="entry name" value="GAF domain-like"/>
    <property type="match status" value="1"/>
</dbReference>
<keyword evidence="1" id="KW-0472">Membrane</keyword>
<dbReference type="Gene3D" id="1.10.3210.10">
    <property type="entry name" value="Hypothetical protein af1432"/>
    <property type="match status" value="1"/>
</dbReference>
<dbReference type="HOGENOM" id="CLU_354042_0_0_0"/>
<dbReference type="InterPro" id="IPR000014">
    <property type="entry name" value="PAS"/>
</dbReference>
<dbReference type="GO" id="GO:0006355">
    <property type="term" value="P:regulation of DNA-templated transcription"/>
    <property type="evidence" value="ECO:0007669"/>
    <property type="project" value="InterPro"/>
</dbReference>
<dbReference type="Gene3D" id="3.30.450.40">
    <property type="match status" value="1"/>
</dbReference>
<dbReference type="InterPro" id="IPR052020">
    <property type="entry name" value="Cyclic_di-GMP/3'3'-cGAMP_PDE"/>
</dbReference>
<dbReference type="InParanoid" id="A9B6Y8"/>
<dbReference type="InterPro" id="IPR001610">
    <property type="entry name" value="PAC"/>
</dbReference>
<dbReference type="eggNOG" id="COG3437">
    <property type="taxonomic scope" value="Bacteria"/>
</dbReference>
<sequence>MHWRSFIPRTLADSQSRQQLLIVMLKSVVWIFTPVQVILSFTLTTTSWPRLLLLAIVNLLCAGIWLLIKRNKLDLAGKLFVGLFWLLFTGLMLSTGGISSPSIIAYFFVIFTASFLLGELASVIIGCLSLAATFVAVLLELNQLLPASVIVYTPVSRWLSYSFYLGIMLIFQMVSGRLVYKAMQKAQAELHERQRIEAELRHSEAQYRLLFDTIPIGIGMAKLDGTVIAINPAGSQMMGYSHAELMQIKLEQLYANPDQRASLIQQAQQTGKIRDREMAFRRNDGQLVWALVNLDLGLINGEAVTIATLRDNTTQRAAEQALRTNEARFRAIFEHAAIGIVLIDNNGVVFSANPTACMLLNFSEHELQQQAFVNFTHPDDRQFEMSLNQELRAGLCDSYQIEQRFIRSDGGIVWGRLCASLVQDAADQPLFMIAMIEDLSSYKDTQAQLDLQMQTLTALYYSSQRLTTKLKVEELARDGADSCVSIFGAQRAWLTLNQADQLNYHEHNLEQPLPSVHIEIESTQPITRDGPTRTMAFPLVSHNHTFGMLNLQSNQADFFQAERNDMLQTYASQVAAALDNALMFQHLQQINREVTSAYDMTIEGWSRALDLRDHETEGHTQRVTWMTERLAAAMGQFSAEELIHVRRGALLHDIGKMGVPDAILHKPGPLNDEEWVIMRRHPVYAYQLLAPIGYLQGSLDIPHYHHERWDGGGYPKGLQAEEIPLAARVFAVVDVWDALRSDRPYRKGWSDQRIMDYLAGEAGKHFDPLVVEVFLQLLMTMSIAEVRNPVNEA</sequence>
<dbReference type="SMART" id="SM00091">
    <property type="entry name" value="PAS"/>
    <property type="match status" value="2"/>
</dbReference>
<dbReference type="eggNOG" id="COG3850">
    <property type="taxonomic scope" value="Bacteria"/>
</dbReference>
<dbReference type="SMART" id="SM00471">
    <property type="entry name" value="HDc"/>
    <property type="match status" value="1"/>
</dbReference>
<dbReference type="CDD" id="cd00130">
    <property type="entry name" value="PAS"/>
    <property type="match status" value="2"/>
</dbReference>
<evidence type="ECO:0000259" key="2">
    <source>
        <dbReference type="PROSITE" id="PS50112"/>
    </source>
</evidence>
<dbReference type="SMART" id="SM00086">
    <property type="entry name" value="PAC"/>
    <property type="match status" value="2"/>
</dbReference>
<dbReference type="STRING" id="316274.Haur_3219"/>
<dbReference type="KEGG" id="hau:Haur_3219"/>
<dbReference type="Proteomes" id="UP000000787">
    <property type="component" value="Chromosome"/>
</dbReference>
<feature type="transmembrane region" description="Helical" evidence="1">
    <location>
        <begin position="161"/>
        <end position="180"/>
    </location>
</feature>
<dbReference type="PROSITE" id="PS51832">
    <property type="entry name" value="HD_GYP"/>
    <property type="match status" value="1"/>
</dbReference>
<feature type="transmembrane region" description="Helical" evidence="1">
    <location>
        <begin position="51"/>
        <end position="68"/>
    </location>
</feature>
<dbReference type="Pfam" id="PF13426">
    <property type="entry name" value="PAS_9"/>
    <property type="match status" value="1"/>
</dbReference>
<dbReference type="InterPro" id="IPR000700">
    <property type="entry name" value="PAS-assoc_C"/>
</dbReference>
<feature type="transmembrane region" description="Helical" evidence="1">
    <location>
        <begin position="75"/>
        <end position="92"/>
    </location>
</feature>
<dbReference type="PROSITE" id="PS50113">
    <property type="entry name" value="PAC"/>
    <property type="match status" value="1"/>
</dbReference>
<name>A9B6Y8_HERA2</name>
<dbReference type="PANTHER" id="PTHR45228:SF1">
    <property type="entry name" value="CYCLIC DI-GMP PHOSPHODIESTERASE TM_0186"/>
    <property type="match status" value="1"/>
</dbReference>
<dbReference type="SUPFAM" id="SSF55785">
    <property type="entry name" value="PYP-like sensor domain (PAS domain)"/>
    <property type="match status" value="2"/>
</dbReference>
<dbReference type="InterPro" id="IPR037522">
    <property type="entry name" value="HD_GYP_dom"/>
</dbReference>
<dbReference type="InterPro" id="IPR035965">
    <property type="entry name" value="PAS-like_dom_sf"/>
</dbReference>
<evidence type="ECO:0000259" key="4">
    <source>
        <dbReference type="PROSITE" id="PS51832"/>
    </source>
</evidence>
<dbReference type="PROSITE" id="PS50112">
    <property type="entry name" value="PAS"/>
    <property type="match status" value="2"/>
</dbReference>
<protein>
    <submittedName>
        <fullName evidence="5">PAS/PAC sensor protein</fullName>
    </submittedName>
</protein>
<dbReference type="Gene3D" id="3.30.450.20">
    <property type="entry name" value="PAS domain"/>
    <property type="match status" value="2"/>
</dbReference>
<evidence type="ECO:0000259" key="3">
    <source>
        <dbReference type="PROSITE" id="PS50113"/>
    </source>
</evidence>
<gene>
    <name evidence="5" type="ordered locus">Haur_3219</name>
</gene>
<dbReference type="BioCyc" id="HAUR316274:GHYA-3254-MONOMER"/>
<keyword evidence="1" id="KW-1133">Transmembrane helix</keyword>
<feature type="domain" description="PAS" evidence="2">
    <location>
        <begin position="203"/>
        <end position="270"/>
    </location>
</feature>